<evidence type="ECO:0000256" key="7">
    <source>
        <dbReference type="ARBA" id="ARBA00022991"/>
    </source>
</evidence>
<feature type="transmembrane region" description="Helical" evidence="15">
    <location>
        <begin position="161"/>
        <end position="181"/>
    </location>
</feature>
<keyword evidence="9 15" id="KW-0472">Membrane</keyword>
<evidence type="ECO:0000313" key="18">
    <source>
        <dbReference type="Proteomes" id="UP000186922"/>
    </source>
</evidence>
<dbReference type="InterPro" id="IPR050125">
    <property type="entry name" value="GPCR_opsins"/>
</dbReference>
<dbReference type="OrthoDB" id="9996086at2759"/>
<reference evidence="17 18" key="1">
    <citation type="journal article" date="2016" name="Nat. Commun.">
        <title>Extremotolerant tardigrade genome and improved radiotolerance of human cultured cells by tardigrade-unique protein.</title>
        <authorList>
            <person name="Hashimoto T."/>
            <person name="Horikawa D.D."/>
            <person name="Saito Y."/>
            <person name="Kuwahara H."/>
            <person name="Kozuka-Hata H."/>
            <person name="Shin-I T."/>
            <person name="Minakuchi Y."/>
            <person name="Ohishi K."/>
            <person name="Motoyama A."/>
            <person name="Aizu T."/>
            <person name="Enomoto A."/>
            <person name="Kondo K."/>
            <person name="Tanaka S."/>
            <person name="Hara Y."/>
            <person name="Koshikawa S."/>
            <person name="Sagara H."/>
            <person name="Miura T."/>
            <person name="Yokobori S."/>
            <person name="Miyagawa K."/>
            <person name="Suzuki Y."/>
            <person name="Kubo T."/>
            <person name="Oyama M."/>
            <person name="Kohara Y."/>
            <person name="Fujiyama A."/>
            <person name="Arakawa K."/>
            <person name="Katayama T."/>
            <person name="Toyoda A."/>
            <person name="Kunieda T."/>
        </authorList>
    </citation>
    <scope>NUCLEOTIDE SEQUENCE [LARGE SCALE GENOMIC DNA]</scope>
    <source>
        <strain evidence="17 18">YOKOZUNA-1</strain>
    </source>
</reference>
<evidence type="ECO:0000256" key="15">
    <source>
        <dbReference type="SAM" id="Phobius"/>
    </source>
</evidence>
<evidence type="ECO:0000256" key="3">
    <source>
        <dbReference type="ARBA" id="ARBA00022606"/>
    </source>
</evidence>
<dbReference type="Gene3D" id="1.20.1070.10">
    <property type="entry name" value="Rhodopsin 7-helix transmembrane proteins"/>
    <property type="match status" value="1"/>
</dbReference>
<evidence type="ECO:0000256" key="12">
    <source>
        <dbReference type="ARBA" id="ARBA00023305"/>
    </source>
</evidence>
<comment type="similarity">
    <text evidence="13">Belongs to the G-protein coupled receptor 1 family.</text>
</comment>
<dbReference type="InterPro" id="IPR000276">
    <property type="entry name" value="GPCR_Rhodpsn"/>
</dbReference>
<dbReference type="PRINTS" id="PR00237">
    <property type="entry name" value="GPCRRHODOPSN"/>
</dbReference>
<dbReference type="SUPFAM" id="SSF81321">
    <property type="entry name" value="Family A G protein-coupled receptor-like"/>
    <property type="match status" value="1"/>
</dbReference>
<keyword evidence="5" id="KW-0681">Retinal protein</keyword>
<keyword evidence="11 13" id="KW-0807">Transducer</keyword>
<evidence type="ECO:0000256" key="10">
    <source>
        <dbReference type="ARBA" id="ARBA00023170"/>
    </source>
</evidence>
<feature type="domain" description="G-protein coupled receptors family 1 profile" evidence="16">
    <location>
        <begin position="63"/>
        <end position="357"/>
    </location>
</feature>
<dbReference type="GO" id="GO:0007602">
    <property type="term" value="P:phototransduction"/>
    <property type="evidence" value="ECO:0007669"/>
    <property type="project" value="UniProtKB-KW"/>
</dbReference>
<comment type="subcellular location">
    <subcellularLocation>
        <location evidence="1">Membrane</location>
        <topology evidence="1">Multi-pass membrane protein</topology>
    </subcellularLocation>
</comment>
<evidence type="ECO:0000256" key="6">
    <source>
        <dbReference type="ARBA" id="ARBA00022989"/>
    </source>
</evidence>
<dbReference type="AlphaFoldDB" id="A0A1D1W5K4"/>
<evidence type="ECO:0000256" key="8">
    <source>
        <dbReference type="ARBA" id="ARBA00023040"/>
    </source>
</evidence>
<dbReference type="InterPro" id="IPR017452">
    <property type="entry name" value="GPCR_Rhodpsn_7TM"/>
</dbReference>
<keyword evidence="6 15" id="KW-1133">Transmembrane helix</keyword>
<gene>
    <name evidence="17" type="primary">RvY_17298</name>
    <name evidence="17" type="synonym">RvY_17298.1</name>
    <name evidence="17" type="ORF">RvY_17298-1</name>
</gene>
<dbReference type="GO" id="GO:0004930">
    <property type="term" value="F:G protein-coupled receptor activity"/>
    <property type="evidence" value="ECO:0007669"/>
    <property type="project" value="UniProtKB-KW"/>
</dbReference>
<dbReference type="Proteomes" id="UP000186922">
    <property type="component" value="Unassembled WGS sequence"/>
</dbReference>
<keyword evidence="3" id="KW-0716">Sensory transduction</keyword>
<evidence type="ECO:0000256" key="11">
    <source>
        <dbReference type="ARBA" id="ARBA00023224"/>
    </source>
</evidence>
<dbReference type="InterPro" id="IPR027430">
    <property type="entry name" value="Retinal_BS"/>
</dbReference>
<dbReference type="SMART" id="SM01381">
    <property type="entry name" value="7TM_GPCR_Srsx"/>
    <property type="match status" value="1"/>
</dbReference>
<feature type="transmembrane region" description="Helical" evidence="15">
    <location>
        <begin position="83"/>
        <end position="109"/>
    </location>
</feature>
<keyword evidence="2" id="KW-0600">Photoreceptor protein</keyword>
<sequence length="522" mass="58190">MDFNNATTFNENFSSERFRRVHQPYDHQHWDYFFERGDLPAPAWMHYATGSYILLVSLTGSIGNALLLWAFSCAPTLRSPSNLLIANLAVADLGLSLFTFPLITISSYQKQWAFGKIGCDYYVVTAGLFGLGSISTMASISVDRWCSITKWSQWHLTYRRAYIWMMAIWLYSFAMIGPPLMGWSRYVIEGFQTSCTFDWLTHEPSSVAFVWYLIILGFLLPLFVIFLCYTQIISHLVRHRTIMSKAGFSLRPSEGGRKFVRASDSGVAFEPVRPRANSTMGALGAGNRKPKLVGLDSDTRAAVTCAIIVALFVLAWGPYALVAVVGVVGDQSLITPVLNALPVLFAKSSAVYNPIVYALMNEKFRAAIVSLLQCDRTSATPLPGTNRDRSRSKSRSLSLSGSDNGRRLAGLGGTMPVPLALELEEELQEFRERVNTGASSVLTPLSQKSGLSTISETPLLLEQVPGKKEDKYRRRLHTIDTISERRRAQPKRGRTSSESWAMLEQDRIYHSGSAPSYIPPLY</sequence>
<keyword evidence="7" id="KW-0157">Chromophore</keyword>
<dbReference type="GO" id="GO:0016020">
    <property type="term" value="C:membrane"/>
    <property type="evidence" value="ECO:0007669"/>
    <property type="project" value="UniProtKB-SubCell"/>
</dbReference>
<dbReference type="EMBL" id="BDGG01000015">
    <property type="protein sequence ID" value="GAV07468.1"/>
    <property type="molecule type" value="Genomic_DNA"/>
</dbReference>
<comment type="caution">
    <text evidence="17">The sequence shown here is derived from an EMBL/GenBank/DDBJ whole genome shotgun (WGS) entry which is preliminary data.</text>
</comment>
<name>A0A1D1W5K4_RAMVA</name>
<dbReference type="GO" id="GO:0007601">
    <property type="term" value="P:visual perception"/>
    <property type="evidence" value="ECO:0007669"/>
    <property type="project" value="UniProtKB-KW"/>
</dbReference>
<feature type="transmembrane region" description="Helical" evidence="15">
    <location>
        <begin position="301"/>
        <end position="328"/>
    </location>
</feature>
<evidence type="ECO:0000256" key="13">
    <source>
        <dbReference type="RuleBase" id="RU000688"/>
    </source>
</evidence>
<feature type="transmembrane region" description="Helical" evidence="15">
    <location>
        <begin position="121"/>
        <end position="140"/>
    </location>
</feature>
<evidence type="ECO:0000256" key="2">
    <source>
        <dbReference type="ARBA" id="ARBA00022543"/>
    </source>
</evidence>
<feature type="region of interest" description="Disordered" evidence="14">
    <location>
        <begin position="379"/>
        <end position="410"/>
    </location>
</feature>
<feature type="transmembrane region" description="Helical" evidence="15">
    <location>
        <begin position="52"/>
        <end position="71"/>
    </location>
</feature>
<proteinExistence type="inferred from homology"/>
<keyword evidence="10 13" id="KW-0675">Receptor</keyword>
<evidence type="ECO:0000256" key="1">
    <source>
        <dbReference type="ARBA" id="ARBA00004141"/>
    </source>
</evidence>
<evidence type="ECO:0000256" key="9">
    <source>
        <dbReference type="ARBA" id="ARBA00023136"/>
    </source>
</evidence>
<dbReference type="GO" id="GO:0009881">
    <property type="term" value="F:photoreceptor activity"/>
    <property type="evidence" value="ECO:0007669"/>
    <property type="project" value="UniProtKB-KW"/>
</dbReference>
<dbReference type="Pfam" id="PF00001">
    <property type="entry name" value="7tm_1"/>
    <property type="match status" value="1"/>
</dbReference>
<evidence type="ECO:0000256" key="14">
    <source>
        <dbReference type="SAM" id="MobiDB-lite"/>
    </source>
</evidence>
<evidence type="ECO:0000256" key="5">
    <source>
        <dbReference type="ARBA" id="ARBA00022925"/>
    </source>
</evidence>
<dbReference type="PANTHER" id="PTHR24240">
    <property type="entry name" value="OPSIN"/>
    <property type="match status" value="1"/>
</dbReference>
<keyword evidence="12" id="KW-0844">Vision</keyword>
<organism evidence="17 18">
    <name type="scientific">Ramazzottius varieornatus</name>
    <name type="common">Water bear</name>
    <name type="synonym">Tardigrade</name>
    <dbReference type="NCBI Taxonomy" id="947166"/>
    <lineage>
        <taxon>Eukaryota</taxon>
        <taxon>Metazoa</taxon>
        <taxon>Ecdysozoa</taxon>
        <taxon>Tardigrada</taxon>
        <taxon>Eutardigrada</taxon>
        <taxon>Parachela</taxon>
        <taxon>Hypsibioidea</taxon>
        <taxon>Ramazzottiidae</taxon>
        <taxon>Ramazzottius</taxon>
    </lineage>
</organism>
<dbReference type="PROSITE" id="PS00238">
    <property type="entry name" value="OPSIN"/>
    <property type="match status" value="1"/>
</dbReference>
<dbReference type="PROSITE" id="PS50262">
    <property type="entry name" value="G_PROTEIN_RECEP_F1_2"/>
    <property type="match status" value="1"/>
</dbReference>
<protein>
    <recommendedName>
        <fullName evidence="16">G-protein coupled receptors family 1 profile domain-containing protein</fullName>
    </recommendedName>
</protein>
<accession>A0A1D1W5K4</accession>
<keyword evidence="18" id="KW-1185">Reference proteome</keyword>
<evidence type="ECO:0000259" key="16">
    <source>
        <dbReference type="PROSITE" id="PS50262"/>
    </source>
</evidence>
<evidence type="ECO:0000256" key="4">
    <source>
        <dbReference type="ARBA" id="ARBA00022692"/>
    </source>
</evidence>
<feature type="transmembrane region" description="Helical" evidence="15">
    <location>
        <begin position="209"/>
        <end position="230"/>
    </location>
</feature>
<keyword evidence="8 13" id="KW-0297">G-protein coupled receptor</keyword>
<dbReference type="PROSITE" id="PS00237">
    <property type="entry name" value="G_PROTEIN_RECEP_F1_1"/>
    <property type="match status" value="1"/>
</dbReference>
<evidence type="ECO:0000313" key="17">
    <source>
        <dbReference type="EMBL" id="GAV07468.1"/>
    </source>
</evidence>
<dbReference type="STRING" id="947166.A0A1D1W5K4"/>
<keyword evidence="4 13" id="KW-0812">Transmembrane</keyword>